<proteinExistence type="predicted"/>
<dbReference type="EMBL" id="HBUE01256179">
    <property type="protein sequence ID" value="CAG6556613.1"/>
    <property type="molecule type" value="Transcribed_RNA"/>
</dbReference>
<accession>A0A8D8INI8</accession>
<dbReference type="EMBL" id="HBUE01151187">
    <property type="protein sequence ID" value="CAG6505321.1"/>
    <property type="molecule type" value="Transcribed_RNA"/>
</dbReference>
<reference evidence="2" key="1">
    <citation type="submission" date="2021-05" db="EMBL/GenBank/DDBJ databases">
        <authorList>
            <person name="Alioto T."/>
            <person name="Alioto T."/>
            <person name="Gomez Garrido J."/>
        </authorList>
    </citation>
    <scope>NUCLEOTIDE SEQUENCE</scope>
</reference>
<evidence type="ECO:0000256" key="1">
    <source>
        <dbReference type="SAM" id="MobiDB-lite"/>
    </source>
</evidence>
<dbReference type="EMBL" id="HBUE01151183">
    <property type="protein sequence ID" value="CAG6505313.1"/>
    <property type="molecule type" value="Transcribed_RNA"/>
</dbReference>
<dbReference type="EMBL" id="HBUE01151184">
    <property type="protein sequence ID" value="CAG6505315.1"/>
    <property type="molecule type" value="Transcribed_RNA"/>
</dbReference>
<dbReference type="EMBL" id="HBUE01256178">
    <property type="protein sequence ID" value="CAG6556611.1"/>
    <property type="molecule type" value="Transcribed_RNA"/>
</dbReference>
<sequence>MSRSPITAKRFSDTSRGRLLLVNTSSSRKVAVLVRELQPKRRPPSTIRQIRPLKLNSSSASLRTSPTGVPKESSPTTYSCRWKPHPVRVIFWSELRRTSREFRLLSRTPPLLLPRRTMRTGSLSRSSRSSTS</sequence>
<dbReference type="EMBL" id="HBUE01256177">
    <property type="protein sequence ID" value="CAG6556609.1"/>
    <property type="molecule type" value="Transcribed_RNA"/>
</dbReference>
<feature type="region of interest" description="Disordered" evidence="1">
    <location>
        <begin position="40"/>
        <end position="78"/>
    </location>
</feature>
<dbReference type="EMBL" id="HBUE01151186">
    <property type="protein sequence ID" value="CAG6505319.1"/>
    <property type="molecule type" value="Transcribed_RNA"/>
</dbReference>
<evidence type="ECO:0000313" key="2">
    <source>
        <dbReference type="EMBL" id="CAG6556609.1"/>
    </source>
</evidence>
<protein>
    <submittedName>
        <fullName evidence="2">(northern house mosquito) hypothetical protein</fullName>
    </submittedName>
</protein>
<dbReference type="EMBL" id="HBUE01256180">
    <property type="protein sequence ID" value="CAG6556615.1"/>
    <property type="molecule type" value="Transcribed_RNA"/>
</dbReference>
<feature type="compositionally biased region" description="Polar residues" evidence="1">
    <location>
        <begin position="55"/>
        <end position="78"/>
    </location>
</feature>
<dbReference type="EMBL" id="HBUE01256181">
    <property type="protein sequence ID" value="CAG6556617.1"/>
    <property type="molecule type" value="Transcribed_RNA"/>
</dbReference>
<name>A0A8D8INI8_CULPI</name>
<dbReference type="EMBL" id="HBUE01039152">
    <property type="protein sequence ID" value="CAG6459985.1"/>
    <property type="molecule type" value="Transcribed_RNA"/>
</dbReference>
<dbReference type="EMBL" id="HBUE01039150">
    <property type="protein sequence ID" value="CAG6459981.1"/>
    <property type="molecule type" value="Transcribed_RNA"/>
</dbReference>
<dbReference type="AlphaFoldDB" id="A0A8D8INI8"/>
<dbReference type="EMBL" id="HBUE01151185">
    <property type="protein sequence ID" value="CAG6505317.1"/>
    <property type="molecule type" value="Transcribed_RNA"/>
</dbReference>
<organism evidence="2">
    <name type="scientific">Culex pipiens</name>
    <name type="common">House mosquito</name>
    <dbReference type="NCBI Taxonomy" id="7175"/>
    <lineage>
        <taxon>Eukaryota</taxon>
        <taxon>Metazoa</taxon>
        <taxon>Ecdysozoa</taxon>
        <taxon>Arthropoda</taxon>
        <taxon>Hexapoda</taxon>
        <taxon>Insecta</taxon>
        <taxon>Pterygota</taxon>
        <taxon>Neoptera</taxon>
        <taxon>Endopterygota</taxon>
        <taxon>Diptera</taxon>
        <taxon>Nematocera</taxon>
        <taxon>Culicoidea</taxon>
        <taxon>Culicidae</taxon>
        <taxon>Culicinae</taxon>
        <taxon>Culicini</taxon>
        <taxon>Culex</taxon>
        <taxon>Culex</taxon>
    </lineage>
</organism>